<evidence type="ECO:0000259" key="15">
    <source>
        <dbReference type="Pfam" id="PF02771"/>
    </source>
</evidence>
<evidence type="ECO:0000313" key="17">
    <source>
        <dbReference type="EMBL" id="ACB95675.1"/>
    </source>
</evidence>
<evidence type="ECO:0000256" key="1">
    <source>
        <dbReference type="ARBA" id="ARBA00004496"/>
    </source>
</evidence>
<name>B2IFB0_BEII9</name>
<dbReference type="SUPFAM" id="SSF47203">
    <property type="entry name" value="Acyl-CoA dehydrogenase C-terminal domain-like"/>
    <property type="match status" value="1"/>
</dbReference>
<dbReference type="PIRSF" id="PIRSF016578">
    <property type="entry name" value="HsaA"/>
    <property type="match status" value="1"/>
</dbReference>
<dbReference type="InterPro" id="IPR046373">
    <property type="entry name" value="Acyl-CoA_Oxase/DH_mid-dom_sf"/>
</dbReference>
<evidence type="ECO:0000256" key="2">
    <source>
        <dbReference type="ARBA" id="ARBA00022630"/>
    </source>
</evidence>
<reference evidence="18" key="1">
    <citation type="submission" date="2008-03" db="EMBL/GenBank/DDBJ databases">
        <title>Complete sequence of chromosome of Beijerinckia indica subsp. indica ATCC 9039.</title>
        <authorList>
            <consortium name="US DOE Joint Genome Institute"/>
            <person name="Copeland A."/>
            <person name="Lucas S."/>
            <person name="Lapidus A."/>
            <person name="Glavina del Rio T."/>
            <person name="Dalin E."/>
            <person name="Tice H."/>
            <person name="Bruce D."/>
            <person name="Goodwin L."/>
            <person name="Pitluck S."/>
            <person name="LaButti K."/>
            <person name="Schmutz J."/>
            <person name="Larimer F."/>
            <person name="Land M."/>
            <person name="Hauser L."/>
            <person name="Kyrpides N."/>
            <person name="Mikhailova N."/>
            <person name="Dunfield P.F."/>
            <person name="Dedysh S.N."/>
            <person name="Liesack W."/>
            <person name="Saw J.H."/>
            <person name="Alam M."/>
            <person name="Chen Y."/>
            <person name="Murrell J.C."/>
            <person name="Richardson P."/>
        </authorList>
    </citation>
    <scope>NUCLEOTIDE SEQUENCE [LARGE SCALE GENOMIC DNA]</scope>
    <source>
        <strain evidence="18">ATCC 9039 / DSM 1715 / NCIMB 8712</strain>
    </source>
</reference>
<dbReference type="EMBL" id="CP001016">
    <property type="protein sequence ID" value="ACB95675.1"/>
    <property type="molecule type" value="Genomic_DNA"/>
</dbReference>
<evidence type="ECO:0000256" key="10">
    <source>
        <dbReference type="ARBA" id="ARBA00034345"/>
    </source>
</evidence>
<comment type="pathway">
    <text evidence="7">Sulfur metabolism; dibenzothiophene degradation.</text>
</comment>
<comment type="similarity">
    <text evidence="8">Belongs to the DszC flavin monooxygenase family.</text>
</comment>
<feature type="domain" description="Acyl-CoA oxidase/dehydrogenase middle" evidence="14">
    <location>
        <begin position="139"/>
        <end position="220"/>
    </location>
</feature>
<evidence type="ECO:0000256" key="7">
    <source>
        <dbReference type="ARBA" id="ARBA00034307"/>
    </source>
</evidence>
<evidence type="ECO:0000256" key="9">
    <source>
        <dbReference type="ARBA" id="ARBA00034328"/>
    </source>
</evidence>
<proteinExistence type="inferred from homology"/>
<dbReference type="GO" id="GO:0006552">
    <property type="term" value="P:L-leucine catabolic process"/>
    <property type="evidence" value="ECO:0007669"/>
    <property type="project" value="TreeGrafter"/>
</dbReference>
<evidence type="ECO:0000259" key="14">
    <source>
        <dbReference type="Pfam" id="PF02770"/>
    </source>
</evidence>
<keyword evidence="18" id="KW-1185">Reference proteome</keyword>
<dbReference type="Pfam" id="PF02770">
    <property type="entry name" value="Acyl-CoA_dh_M"/>
    <property type="match status" value="1"/>
</dbReference>
<dbReference type="Gene3D" id="2.40.110.10">
    <property type="entry name" value="Butyryl-CoA Dehydrogenase, subunit A, domain 2"/>
    <property type="match status" value="1"/>
</dbReference>
<dbReference type="OrthoDB" id="6184213at2"/>
<dbReference type="InterPro" id="IPR009100">
    <property type="entry name" value="AcylCoA_DH/oxidase_NM_dom_sf"/>
</dbReference>
<dbReference type="KEGG" id="bid:Bind_2053"/>
<dbReference type="GO" id="GO:0005737">
    <property type="term" value="C:cytoplasm"/>
    <property type="evidence" value="ECO:0007669"/>
    <property type="project" value="UniProtKB-SubCell"/>
</dbReference>
<dbReference type="GO" id="GO:0050660">
    <property type="term" value="F:flavin adenine dinucleotide binding"/>
    <property type="evidence" value="ECO:0007669"/>
    <property type="project" value="InterPro"/>
</dbReference>
<evidence type="ECO:0000256" key="4">
    <source>
        <dbReference type="ARBA" id="ARBA00022741"/>
    </source>
</evidence>
<evidence type="ECO:0000256" key="8">
    <source>
        <dbReference type="ARBA" id="ARBA00034317"/>
    </source>
</evidence>
<dbReference type="SUPFAM" id="SSF56645">
    <property type="entry name" value="Acyl-CoA dehydrogenase NM domain-like"/>
    <property type="match status" value="1"/>
</dbReference>
<dbReference type="RefSeq" id="WP_012385031.1">
    <property type="nucleotide sequence ID" value="NC_010581.1"/>
</dbReference>
<dbReference type="PANTHER" id="PTHR43884:SF12">
    <property type="entry name" value="ISOVALERYL-COA DEHYDROGENASE, MITOCHONDRIAL-RELATED"/>
    <property type="match status" value="1"/>
</dbReference>
<gene>
    <name evidence="17" type="ordered locus">Bind_2053</name>
</gene>
<feature type="domain" description="Acyl-CoA dehydrogenase/oxidase N-terminal" evidence="15">
    <location>
        <begin position="33"/>
        <end position="124"/>
    </location>
</feature>
<evidence type="ECO:0000256" key="6">
    <source>
        <dbReference type="ARBA" id="ARBA00023033"/>
    </source>
</evidence>
<comment type="catalytic activity">
    <reaction evidence="13">
        <text>dibenzothiophene + 2 FMNH2 + 2 O2 = dibenzothiophene 5,5-dioxide + 2 FMN + 2 H2O + 2 H(+)</text>
        <dbReference type="Rhea" id="RHEA:49072"/>
        <dbReference type="ChEBI" id="CHEBI:15377"/>
        <dbReference type="ChEBI" id="CHEBI:15378"/>
        <dbReference type="ChEBI" id="CHEBI:15379"/>
        <dbReference type="ChEBI" id="CHEBI:23681"/>
        <dbReference type="ChEBI" id="CHEBI:57618"/>
        <dbReference type="ChEBI" id="CHEBI:58210"/>
        <dbReference type="ChEBI" id="CHEBI:90356"/>
        <dbReference type="EC" id="1.14.14.21"/>
    </reaction>
</comment>
<keyword evidence="6" id="KW-0503">Monooxygenase</keyword>
<evidence type="ECO:0000256" key="5">
    <source>
        <dbReference type="ARBA" id="ARBA00023002"/>
    </source>
</evidence>
<evidence type="ECO:0000259" key="16">
    <source>
        <dbReference type="Pfam" id="PF08028"/>
    </source>
</evidence>
<keyword evidence="3" id="KW-0288">FMN</keyword>
<dbReference type="Proteomes" id="UP000001695">
    <property type="component" value="Chromosome"/>
</dbReference>
<dbReference type="GO" id="GO:0004497">
    <property type="term" value="F:monooxygenase activity"/>
    <property type="evidence" value="ECO:0007669"/>
    <property type="project" value="UniProtKB-KW"/>
</dbReference>
<dbReference type="eggNOG" id="COG1960">
    <property type="taxonomic scope" value="Bacteria"/>
</dbReference>
<dbReference type="Gene3D" id="1.10.540.10">
    <property type="entry name" value="Acyl-CoA dehydrogenase/oxidase, N-terminal domain"/>
    <property type="match status" value="1"/>
</dbReference>
<evidence type="ECO:0000256" key="13">
    <source>
        <dbReference type="ARBA" id="ARBA00049456"/>
    </source>
</evidence>
<dbReference type="STRING" id="395963.Bind_2053"/>
<dbReference type="GO" id="GO:0008470">
    <property type="term" value="F:3-methylbutanoyl-CoA dehydrogenase activity"/>
    <property type="evidence" value="ECO:0007669"/>
    <property type="project" value="TreeGrafter"/>
</dbReference>
<dbReference type="InterPro" id="IPR036250">
    <property type="entry name" value="AcylCo_DH-like_C"/>
</dbReference>
<protein>
    <recommendedName>
        <fullName evidence="10">Dibenzothiophene monooxygenase</fullName>
        <ecNumber evidence="9">1.14.14.21</ecNumber>
    </recommendedName>
</protein>
<dbReference type="NCBIfam" id="TIGR04022">
    <property type="entry name" value="sulfur_SfnB"/>
    <property type="match status" value="1"/>
</dbReference>
<dbReference type="AlphaFoldDB" id="B2IFB0"/>
<dbReference type="InterPro" id="IPR037069">
    <property type="entry name" value="AcylCoA_DH/ox_N_sf"/>
</dbReference>
<evidence type="ECO:0000256" key="3">
    <source>
        <dbReference type="ARBA" id="ARBA00022643"/>
    </source>
</evidence>
<comment type="catalytic activity">
    <reaction evidence="12">
        <text>dibenzothiophene 5-oxide + FMNH2 + O2 = dibenzothiophene 5,5-dioxide + FMN + H2O + H(+)</text>
        <dbReference type="Rhea" id="RHEA:49080"/>
        <dbReference type="ChEBI" id="CHEBI:15377"/>
        <dbReference type="ChEBI" id="CHEBI:15378"/>
        <dbReference type="ChEBI" id="CHEBI:15379"/>
        <dbReference type="ChEBI" id="CHEBI:23683"/>
        <dbReference type="ChEBI" id="CHEBI:57618"/>
        <dbReference type="ChEBI" id="CHEBI:58210"/>
        <dbReference type="ChEBI" id="CHEBI:90356"/>
    </reaction>
</comment>
<accession>B2IFB0</accession>
<keyword evidence="2" id="KW-0285">Flavoprotein</keyword>
<keyword evidence="4" id="KW-0547">Nucleotide-binding</keyword>
<sequence length="403" mass="43996">MNAPQKIQALSVTPPRVSSDAQAVAAAANLAEIFNQAAVERDRNRRLPYPEIEQFSQTGLGGMTVPKDYGGADVSALTVAEVTAILASADGSLGQIPQNHFYLVEAVRLNGTDAQRRFYFERALLGDRFANALAEAGGKYATDQTTTVLPDGDDYVLNGRKFYCSGSLFGHWIVAAAQNDQNKRVLVFVPRDTQGLTVIDDWSGMGQRTTGSGTVIFDNVRVSAFAIIPHYLAFEQPTQMGAFAQIIHAAIDLGIARGAFAATVDFVRTKARPWVDSGQEHAYEDPYTIAAIGDLRVRIAAAEALVRRAGKIIDKARVEPETYSEPASIAVAEARVATNDVSLLVTSKLFELGGSRSALASLDLDRYWRDARTHTLHDPVRWKYFSLGNYWLNGVKPPRRGNF</sequence>
<evidence type="ECO:0000256" key="12">
    <source>
        <dbReference type="ARBA" id="ARBA00048445"/>
    </source>
</evidence>
<dbReference type="InterPro" id="IPR013107">
    <property type="entry name" value="Acyl-CoA_DH_C"/>
</dbReference>
<keyword evidence="5" id="KW-0560">Oxidoreductase</keyword>
<dbReference type="InterPro" id="IPR023922">
    <property type="entry name" value="S04_starv_induced_SfnB"/>
</dbReference>
<dbReference type="InterPro" id="IPR013786">
    <property type="entry name" value="AcylCoA_DH/ox_N"/>
</dbReference>
<comment type="subcellular location">
    <subcellularLocation>
        <location evidence="1">Cytoplasm</location>
    </subcellularLocation>
</comment>
<dbReference type="Pfam" id="PF02771">
    <property type="entry name" value="Acyl-CoA_dh_N"/>
    <property type="match status" value="1"/>
</dbReference>
<reference evidence="17 18" key="2">
    <citation type="journal article" date="2010" name="J. Bacteriol.">
        <title>Complete genome sequence of Beijerinckia indica subsp. indica.</title>
        <authorList>
            <person name="Tamas I."/>
            <person name="Dedysh S.N."/>
            <person name="Liesack W."/>
            <person name="Stott M.B."/>
            <person name="Alam M."/>
            <person name="Murrell J.C."/>
            <person name="Dunfield P.F."/>
        </authorList>
    </citation>
    <scope>NUCLEOTIDE SEQUENCE [LARGE SCALE GENOMIC DNA]</scope>
    <source>
        <strain evidence="18">ATCC 9039 / DSM 1715 / NCIMB 8712</strain>
    </source>
</reference>
<comment type="catalytic activity">
    <reaction evidence="11">
        <text>dibenzothiophene + FMNH2 + O2 = dibenzothiophene 5-oxide + FMN + H2O + H(+)</text>
        <dbReference type="Rhea" id="RHEA:49076"/>
        <dbReference type="ChEBI" id="CHEBI:15377"/>
        <dbReference type="ChEBI" id="CHEBI:15378"/>
        <dbReference type="ChEBI" id="CHEBI:15379"/>
        <dbReference type="ChEBI" id="CHEBI:23681"/>
        <dbReference type="ChEBI" id="CHEBI:23683"/>
        <dbReference type="ChEBI" id="CHEBI:57618"/>
        <dbReference type="ChEBI" id="CHEBI:58210"/>
    </reaction>
</comment>
<dbReference type="PANTHER" id="PTHR43884">
    <property type="entry name" value="ACYL-COA DEHYDROGENASE"/>
    <property type="match status" value="1"/>
</dbReference>
<dbReference type="Gene3D" id="1.20.140.10">
    <property type="entry name" value="Butyryl-CoA Dehydrogenase, subunit A, domain 3"/>
    <property type="match status" value="1"/>
</dbReference>
<dbReference type="Pfam" id="PF08028">
    <property type="entry name" value="Acyl-CoA_dh_2"/>
    <property type="match status" value="1"/>
</dbReference>
<dbReference type="HOGENOM" id="CLU_018204_10_0_5"/>
<dbReference type="EC" id="1.14.14.21" evidence="9"/>
<evidence type="ECO:0000313" key="18">
    <source>
        <dbReference type="Proteomes" id="UP000001695"/>
    </source>
</evidence>
<evidence type="ECO:0000256" key="11">
    <source>
        <dbReference type="ARBA" id="ARBA00047859"/>
    </source>
</evidence>
<organism evidence="17 18">
    <name type="scientific">Beijerinckia indica subsp. indica (strain ATCC 9039 / DSM 1715 / NCIMB 8712)</name>
    <dbReference type="NCBI Taxonomy" id="395963"/>
    <lineage>
        <taxon>Bacteria</taxon>
        <taxon>Pseudomonadati</taxon>
        <taxon>Pseudomonadota</taxon>
        <taxon>Alphaproteobacteria</taxon>
        <taxon>Hyphomicrobiales</taxon>
        <taxon>Beijerinckiaceae</taxon>
        <taxon>Beijerinckia</taxon>
    </lineage>
</organism>
<feature type="domain" description="Acyl-CoA dehydrogenase C-terminal" evidence="16">
    <location>
        <begin position="246"/>
        <end position="378"/>
    </location>
</feature>
<dbReference type="InterPro" id="IPR006091">
    <property type="entry name" value="Acyl-CoA_Oxase/DH_mid-dom"/>
</dbReference>